<evidence type="ECO:0000313" key="2">
    <source>
        <dbReference type="Proteomes" id="UP000008281"/>
    </source>
</evidence>
<dbReference type="OrthoDB" id="10307525at2759"/>
<proteinExistence type="predicted"/>
<keyword evidence="2" id="KW-1185">Reference proteome</keyword>
<name>E3N9X3_CAERE</name>
<protein>
    <submittedName>
        <fullName evidence="1">Uncharacterized protein</fullName>
    </submittedName>
</protein>
<gene>
    <name evidence="1" type="ORF">CRE_09755</name>
</gene>
<dbReference type="AlphaFoldDB" id="E3N9X3"/>
<sequence length="109" mass="12430">MSRPSSGKNLAEKVWVKVHHYENGYQRSIPSHLTPVCYQHRCWCVTEIAPLYIPLPYDPRTTTTTTTTTEKPIIEEGSGQAEFPEETPKKTNILDFFSIFLPNAGDIDF</sequence>
<dbReference type="EMBL" id="DS268569">
    <property type="protein sequence ID" value="EFO90839.1"/>
    <property type="molecule type" value="Genomic_DNA"/>
</dbReference>
<accession>E3N9X3</accession>
<evidence type="ECO:0000313" key="1">
    <source>
        <dbReference type="EMBL" id="EFO90839.1"/>
    </source>
</evidence>
<dbReference type="InParanoid" id="E3N9X3"/>
<dbReference type="Proteomes" id="UP000008281">
    <property type="component" value="Unassembled WGS sequence"/>
</dbReference>
<dbReference type="HOGENOM" id="CLU_2186392_0_0_1"/>
<organism evidence="2">
    <name type="scientific">Caenorhabditis remanei</name>
    <name type="common">Caenorhabditis vulgaris</name>
    <dbReference type="NCBI Taxonomy" id="31234"/>
    <lineage>
        <taxon>Eukaryota</taxon>
        <taxon>Metazoa</taxon>
        <taxon>Ecdysozoa</taxon>
        <taxon>Nematoda</taxon>
        <taxon>Chromadorea</taxon>
        <taxon>Rhabditida</taxon>
        <taxon>Rhabditina</taxon>
        <taxon>Rhabditomorpha</taxon>
        <taxon>Rhabditoidea</taxon>
        <taxon>Rhabditidae</taxon>
        <taxon>Peloderinae</taxon>
        <taxon>Caenorhabditis</taxon>
    </lineage>
</organism>
<reference evidence="1" key="1">
    <citation type="submission" date="2007-07" db="EMBL/GenBank/DDBJ databases">
        <title>PCAP assembly of the Caenorhabditis remanei genome.</title>
        <authorList>
            <consortium name="The Caenorhabditis remanei Sequencing Consortium"/>
            <person name="Wilson R.K."/>
        </authorList>
    </citation>
    <scope>NUCLEOTIDE SEQUENCE [LARGE SCALE GENOMIC DNA]</scope>
    <source>
        <strain evidence="1">PB4641</strain>
    </source>
</reference>